<protein>
    <submittedName>
        <fullName evidence="2">Uncharacterized protein</fullName>
    </submittedName>
</protein>
<dbReference type="OrthoDB" id="3547571at2759"/>
<feature type="chain" id="PRO_5040131443" evidence="1">
    <location>
        <begin position="26"/>
        <end position="217"/>
    </location>
</feature>
<accession>A0A9P4Y3C8</accession>
<name>A0A9P4Y3C8_CRYP1</name>
<keyword evidence="1" id="KW-0732">Signal</keyword>
<evidence type="ECO:0000313" key="3">
    <source>
        <dbReference type="Proteomes" id="UP000803844"/>
    </source>
</evidence>
<dbReference type="AlphaFoldDB" id="A0A9P4Y3C8"/>
<proteinExistence type="predicted"/>
<dbReference type="RefSeq" id="XP_040776752.1">
    <property type="nucleotide sequence ID" value="XM_040925153.1"/>
</dbReference>
<evidence type="ECO:0000313" key="2">
    <source>
        <dbReference type="EMBL" id="KAF3765791.1"/>
    </source>
</evidence>
<feature type="signal peptide" evidence="1">
    <location>
        <begin position="1"/>
        <end position="25"/>
    </location>
</feature>
<dbReference type="Proteomes" id="UP000803844">
    <property type="component" value="Unassembled WGS sequence"/>
</dbReference>
<dbReference type="GeneID" id="63842282"/>
<organism evidence="2 3">
    <name type="scientific">Cryphonectria parasitica (strain ATCC 38755 / EP155)</name>
    <dbReference type="NCBI Taxonomy" id="660469"/>
    <lineage>
        <taxon>Eukaryota</taxon>
        <taxon>Fungi</taxon>
        <taxon>Dikarya</taxon>
        <taxon>Ascomycota</taxon>
        <taxon>Pezizomycotina</taxon>
        <taxon>Sordariomycetes</taxon>
        <taxon>Sordariomycetidae</taxon>
        <taxon>Diaporthales</taxon>
        <taxon>Cryphonectriaceae</taxon>
        <taxon>Cryphonectria-Endothia species complex</taxon>
        <taxon>Cryphonectria</taxon>
    </lineage>
</organism>
<comment type="caution">
    <text evidence="2">The sequence shown here is derived from an EMBL/GenBank/DDBJ whole genome shotgun (WGS) entry which is preliminary data.</text>
</comment>
<keyword evidence="3" id="KW-1185">Reference proteome</keyword>
<evidence type="ECO:0000256" key="1">
    <source>
        <dbReference type="SAM" id="SignalP"/>
    </source>
</evidence>
<gene>
    <name evidence="2" type="ORF">M406DRAFT_68200</name>
</gene>
<reference evidence="2" key="1">
    <citation type="journal article" date="2020" name="Phytopathology">
        <title>Genome sequence of the chestnut blight fungus Cryphonectria parasitica EP155: A fundamental resource for an archetypical invasive plant pathogen.</title>
        <authorList>
            <person name="Crouch J.A."/>
            <person name="Dawe A."/>
            <person name="Aerts A."/>
            <person name="Barry K."/>
            <person name="Churchill A.C.L."/>
            <person name="Grimwood J."/>
            <person name="Hillman B."/>
            <person name="Milgroom M.G."/>
            <person name="Pangilinan J."/>
            <person name="Smith M."/>
            <person name="Salamov A."/>
            <person name="Schmutz J."/>
            <person name="Yadav J."/>
            <person name="Grigoriev I.V."/>
            <person name="Nuss D."/>
        </authorList>
    </citation>
    <scope>NUCLEOTIDE SEQUENCE</scope>
    <source>
        <strain evidence="2">EP155</strain>
    </source>
</reference>
<sequence>MSFSFSVLTAMILICLAGFLMGLRAFDYASEHGDLGENRQNRAPRGYGSTLTHMQTVYLEGNPYATRTAEPSYVITVDVRHSLWGFCPFTVVKAEQCGLAGGCIVITVSHQAHSTYSTQPGRAYCSTALLTLANSEGPYTYLACGESPATEQYLAVPTAEATVTPTRTNFPTITVISTMPPGYTYDPQMFAGFNATHLPFELSVSPGVLAIMPNSEE</sequence>
<dbReference type="EMBL" id="MU032347">
    <property type="protein sequence ID" value="KAF3765791.1"/>
    <property type="molecule type" value="Genomic_DNA"/>
</dbReference>